<accession>A0A9P7FR27</accession>
<organism evidence="2 3">
    <name type="scientific">Sphagnurus paluster</name>
    <dbReference type="NCBI Taxonomy" id="117069"/>
    <lineage>
        <taxon>Eukaryota</taxon>
        <taxon>Fungi</taxon>
        <taxon>Dikarya</taxon>
        <taxon>Basidiomycota</taxon>
        <taxon>Agaricomycotina</taxon>
        <taxon>Agaricomycetes</taxon>
        <taxon>Agaricomycetidae</taxon>
        <taxon>Agaricales</taxon>
        <taxon>Tricholomatineae</taxon>
        <taxon>Lyophyllaceae</taxon>
        <taxon>Sphagnurus</taxon>
    </lineage>
</organism>
<gene>
    <name evidence="2" type="ORF">H0H81_004819</name>
</gene>
<dbReference type="AlphaFoldDB" id="A0A9P7FR27"/>
<reference evidence="2" key="1">
    <citation type="submission" date="2021-02" db="EMBL/GenBank/DDBJ databases">
        <authorList>
            <person name="Nieuwenhuis M."/>
            <person name="Van De Peppel L.J.J."/>
        </authorList>
    </citation>
    <scope>NUCLEOTIDE SEQUENCE</scope>
    <source>
        <strain evidence="2">D49</strain>
    </source>
</reference>
<dbReference type="EMBL" id="JABCKI010006937">
    <property type="protein sequence ID" value="KAG5633850.1"/>
    <property type="molecule type" value="Genomic_DNA"/>
</dbReference>
<keyword evidence="3" id="KW-1185">Reference proteome</keyword>
<proteinExistence type="predicted"/>
<reference evidence="2" key="2">
    <citation type="submission" date="2021-10" db="EMBL/GenBank/DDBJ databases">
        <title>Phylogenomics reveals ancestral predisposition of the termite-cultivated fungus Termitomyces towards a domesticated lifestyle.</title>
        <authorList>
            <person name="Auxier B."/>
            <person name="Grum-Grzhimaylo A."/>
            <person name="Cardenas M.E."/>
            <person name="Lodge J.D."/>
            <person name="Laessoe T."/>
            <person name="Pedersen O."/>
            <person name="Smith M.E."/>
            <person name="Kuyper T.W."/>
            <person name="Franco-Molano E.A."/>
            <person name="Baroni T.J."/>
            <person name="Aanen D.K."/>
        </authorList>
    </citation>
    <scope>NUCLEOTIDE SEQUENCE</scope>
    <source>
        <strain evidence="2">D49</strain>
    </source>
</reference>
<sequence length="252" mass="27993">MNVTNQHGQEQDRRKPTPAQPRRKPPQLVSPIASKSPISTPTSPFNIIPTALIRPHHIPLHNHIGVLSAWCTTSGWPVLVMCALKAYAARSVHPTDSIQPVEFSISASEQSVRLVAYVLPEPKLRGIDPDLHDVVIDPGDELPQRLVRYHALSTVSPMVICMAVLRPERPDSCACLSRRVSTAHLGEARVRFARGVDDVLNEIELRNERLIWAEAKGMQPLLKSSSQEKLRKWPCADSECRQLVGYGSCSVM</sequence>
<evidence type="ECO:0000313" key="3">
    <source>
        <dbReference type="Proteomes" id="UP000717328"/>
    </source>
</evidence>
<name>A0A9P7FR27_9AGAR</name>
<comment type="caution">
    <text evidence="2">The sequence shown here is derived from an EMBL/GenBank/DDBJ whole genome shotgun (WGS) entry which is preliminary data.</text>
</comment>
<dbReference type="Proteomes" id="UP000717328">
    <property type="component" value="Unassembled WGS sequence"/>
</dbReference>
<feature type="region of interest" description="Disordered" evidence="1">
    <location>
        <begin position="1"/>
        <end position="41"/>
    </location>
</feature>
<evidence type="ECO:0000256" key="1">
    <source>
        <dbReference type="SAM" id="MobiDB-lite"/>
    </source>
</evidence>
<evidence type="ECO:0000313" key="2">
    <source>
        <dbReference type="EMBL" id="KAG5633850.1"/>
    </source>
</evidence>
<protein>
    <submittedName>
        <fullName evidence="2">Uncharacterized protein</fullName>
    </submittedName>
</protein>